<name>A0A6J5YCV8_PRUAR</name>
<dbReference type="OrthoDB" id="331699at2759"/>
<dbReference type="InterPro" id="IPR033120">
    <property type="entry name" value="HOTDOG_ACOT"/>
</dbReference>
<accession>A0A6J5YCV8</accession>
<comment type="similarity">
    <text evidence="1">Belongs to the acyl coenzyme A hydrolase family.</text>
</comment>
<dbReference type="PANTHER" id="PTHR12655:SF0">
    <property type="entry name" value="ACYL-COENZYME A THIOESTERASE 9, MITOCHONDRIAL"/>
    <property type="match status" value="1"/>
</dbReference>
<protein>
    <recommendedName>
        <fullName evidence="5">HotDog ACOT-type domain-containing protein</fullName>
    </recommendedName>
</protein>
<dbReference type="AlphaFoldDB" id="A0A6J5YCV8"/>
<organism evidence="6 7">
    <name type="scientific">Prunus armeniaca</name>
    <name type="common">Apricot</name>
    <name type="synonym">Armeniaca vulgaris</name>
    <dbReference type="NCBI Taxonomy" id="36596"/>
    <lineage>
        <taxon>Eukaryota</taxon>
        <taxon>Viridiplantae</taxon>
        <taxon>Streptophyta</taxon>
        <taxon>Embryophyta</taxon>
        <taxon>Tracheophyta</taxon>
        <taxon>Spermatophyta</taxon>
        <taxon>Magnoliopsida</taxon>
        <taxon>eudicotyledons</taxon>
        <taxon>Gunneridae</taxon>
        <taxon>Pentapetalae</taxon>
        <taxon>rosids</taxon>
        <taxon>fabids</taxon>
        <taxon>Rosales</taxon>
        <taxon>Rosaceae</taxon>
        <taxon>Amygdaloideae</taxon>
        <taxon>Amygdaleae</taxon>
        <taxon>Prunus</taxon>
    </lineage>
</organism>
<dbReference type="GO" id="GO:0047617">
    <property type="term" value="F:fatty acyl-CoA hydrolase activity"/>
    <property type="evidence" value="ECO:0007669"/>
    <property type="project" value="TreeGrafter"/>
</dbReference>
<evidence type="ECO:0000313" key="6">
    <source>
        <dbReference type="EMBL" id="CAB4321404.1"/>
    </source>
</evidence>
<feature type="domain" description="HotDog ACOT-type" evidence="5">
    <location>
        <begin position="46"/>
        <end position="169"/>
    </location>
</feature>
<dbReference type="EMBL" id="CAEKKB010000008">
    <property type="protein sequence ID" value="CAB4321404.1"/>
    <property type="molecule type" value="Genomic_DNA"/>
</dbReference>
<reference evidence="7" key="1">
    <citation type="journal article" date="2020" name="Genome Biol.">
        <title>Gamete binning: chromosome-level and haplotype-resolved genome assembly enabled by high-throughput single-cell sequencing of gamete genomes.</title>
        <authorList>
            <person name="Campoy J.A."/>
            <person name="Sun H."/>
            <person name="Goel M."/>
            <person name="Jiao W.-B."/>
            <person name="Folz-Donahue K."/>
            <person name="Wang N."/>
            <person name="Rubio M."/>
            <person name="Liu C."/>
            <person name="Kukat C."/>
            <person name="Ruiz D."/>
            <person name="Huettel B."/>
            <person name="Schneeberger K."/>
        </authorList>
    </citation>
    <scope>NUCLEOTIDE SEQUENCE [LARGE SCALE GENOMIC DNA]</scope>
    <source>
        <strain evidence="7">cv. Rojo Pasion</strain>
    </source>
</reference>
<proteinExistence type="inferred from homology"/>
<dbReference type="SUPFAM" id="SSF54637">
    <property type="entry name" value="Thioesterase/thiol ester dehydrase-isomerase"/>
    <property type="match status" value="1"/>
</dbReference>
<dbReference type="Gene3D" id="3.10.129.10">
    <property type="entry name" value="Hotdog Thioesterase"/>
    <property type="match status" value="1"/>
</dbReference>
<evidence type="ECO:0000256" key="2">
    <source>
        <dbReference type="ARBA" id="ARBA00022737"/>
    </source>
</evidence>
<keyword evidence="2" id="KW-0677">Repeat</keyword>
<evidence type="ECO:0000256" key="3">
    <source>
        <dbReference type="ARBA" id="ARBA00022801"/>
    </source>
</evidence>
<evidence type="ECO:0000256" key="1">
    <source>
        <dbReference type="ARBA" id="ARBA00010458"/>
    </source>
</evidence>
<evidence type="ECO:0000313" key="7">
    <source>
        <dbReference type="Proteomes" id="UP000507245"/>
    </source>
</evidence>
<evidence type="ECO:0000256" key="4">
    <source>
        <dbReference type="ARBA" id="ARBA00022946"/>
    </source>
</evidence>
<dbReference type="InterPro" id="IPR029069">
    <property type="entry name" value="HotDog_dom_sf"/>
</dbReference>
<keyword evidence="7" id="KW-1185">Reference proteome</keyword>
<gene>
    <name evidence="6" type="ORF">ORAREDHAP_LOCUS50594</name>
</gene>
<evidence type="ECO:0000259" key="5">
    <source>
        <dbReference type="PROSITE" id="PS51770"/>
    </source>
</evidence>
<keyword evidence="3" id="KW-0378">Hydrolase</keyword>
<dbReference type="Proteomes" id="UP000507245">
    <property type="component" value="Unassembled WGS sequence"/>
</dbReference>
<dbReference type="GO" id="GO:0006637">
    <property type="term" value="P:acyl-CoA metabolic process"/>
    <property type="evidence" value="ECO:0007669"/>
    <property type="project" value="TreeGrafter"/>
</dbReference>
<dbReference type="CDD" id="cd03442">
    <property type="entry name" value="BFIT_BACH"/>
    <property type="match status" value="1"/>
</dbReference>
<dbReference type="PANTHER" id="PTHR12655">
    <property type="entry name" value="ACYL-COA THIOESTERASE"/>
    <property type="match status" value="1"/>
</dbReference>
<keyword evidence="4" id="KW-0809">Transit peptide</keyword>
<dbReference type="PROSITE" id="PS51770">
    <property type="entry name" value="HOTDOG_ACOT"/>
    <property type="match status" value="1"/>
</dbReference>
<sequence length="237" mass="26275">MDLVSSSASNTILIALESPPLMNKLKSCVQKPIRLPKDAPPQSQWLTKTPSQNYILREHYRDPWNEVRIGRSLQDLDALATTISVKHCSDDGSKTRPLFLVTAAVDKIVLKKPLSVSIDMKIVGNVIWVGRSSIEIQLEVTQPSQEDPEDDSDSVALTATFICVAIDSKTGEAVPVNRILPETKQEKALLEETEAQNSLRKSKRGKELVNGEVLITKNRVEAMLAEGWIFNNIPSFS</sequence>